<comment type="caution">
    <text evidence="8">The sequence shown here is derived from an EMBL/GenBank/DDBJ whole genome shotgun (WGS) entry which is preliminary data.</text>
</comment>
<gene>
    <name evidence="8" type="ORF">AV656_03025</name>
</gene>
<evidence type="ECO:0000313" key="8">
    <source>
        <dbReference type="EMBL" id="KZE40253.1"/>
    </source>
</evidence>
<evidence type="ECO:0000256" key="3">
    <source>
        <dbReference type="ARBA" id="ARBA00022692"/>
    </source>
</evidence>
<dbReference type="InterPro" id="IPR036259">
    <property type="entry name" value="MFS_trans_sf"/>
</dbReference>
<evidence type="ECO:0000256" key="1">
    <source>
        <dbReference type="ARBA" id="ARBA00004651"/>
    </source>
</evidence>
<feature type="transmembrane region" description="Helical" evidence="6">
    <location>
        <begin position="105"/>
        <end position="123"/>
    </location>
</feature>
<dbReference type="OrthoDB" id="9770492at2"/>
<proteinExistence type="predicted"/>
<accession>A0A161SPL8</accession>
<dbReference type="InterPro" id="IPR005829">
    <property type="entry name" value="Sugar_transporter_CS"/>
</dbReference>
<dbReference type="PROSITE" id="PS00216">
    <property type="entry name" value="SUGAR_TRANSPORT_1"/>
    <property type="match status" value="1"/>
</dbReference>
<dbReference type="PRINTS" id="PR01988">
    <property type="entry name" value="EXPORTERBACE"/>
</dbReference>
<dbReference type="EMBL" id="LQNT01000001">
    <property type="protein sequence ID" value="KZE40253.1"/>
    <property type="molecule type" value="Genomic_DNA"/>
</dbReference>
<sequence length="405" mass="42773">MAATAASLKRASDPVYPVMFAIGGCHLLNDAISAVVPAMYPILQAENGYSYFQLGLITFVLQMLSSVMQPVVGIISDKKPRPWMLPAAMALAFIGVLLLAFSPEYWMLLVAAMFLGLGSAIFHPEGSRVAFLAGGAKRGMSQSILQVGGNSGQALAPVITALILIPLGQAGAAWFLILAAAGVLILSRVARWTSDRLKEEDAAAKGKKRQIAGISGLTPGKVKAGIALLLIVIFVRSFYVVNMQGYYVFHLTGEYGLTVRQAQYFIFMFLALGAAGTFFGGPFADRYGRKRIIAASALIPIPLAVALPHLPIWLVAPVLGIIGFVLMSSFSVSVVYAQELVPGKIGTMAGLTVGFAFGMGAIASVAIGAFMDLAGVYTTMIIISLLPILGLVSLYLPDERRAAPA</sequence>
<keyword evidence="2" id="KW-0813">Transport</keyword>
<feature type="transmembrane region" description="Helical" evidence="6">
    <location>
        <begin position="376"/>
        <end position="396"/>
    </location>
</feature>
<feature type="transmembrane region" description="Helical" evidence="6">
    <location>
        <begin position="144"/>
        <end position="165"/>
    </location>
</feature>
<feature type="transmembrane region" description="Helical" evidence="6">
    <location>
        <begin position="349"/>
        <end position="370"/>
    </location>
</feature>
<evidence type="ECO:0000256" key="2">
    <source>
        <dbReference type="ARBA" id="ARBA00022448"/>
    </source>
</evidence>
<feature type="transmembrane region" description="Helical" evidence="6">
    <location>
        <begin position="18"/>
        <end position="40"/>
    </location>
</feature>
<dbReference type="SUPFAM" id="SSF103473">
    <property type="entry name" value="MFS general substrate transporter"/>
    <property type="match status" value="1"/>
</dbReference>
<feature type="transmembrane region" description="Helical" evidence="6">
    <location>
        <begin position="171"/>
        <end position="190"/>
    </location>
</feature>
<keyword evidence="5 6" id="KW-0472">Membrane</keyword>
<dbReference type="CDD" id="cd17478">
    <property type="entry name" value="MFS_FsR"/>
    <property type="match status" value="1"/>
</dbReference>
<dbReference type="RefSeq" id="WP_063178666.1">
    <property type="nucleotide sequence ID" value="NZ_LQNT01000001.1"/>
</dbReference>
<feature type="transmembrane region" description="Helical" evidence="6">
    <location>
        <begin position="262"/>
        <end position="280"/>
    </location>
</feature>
<feature type="transmembrane region" description="Helical" evidence="6">
    <location>
        <begin position="318"/>
        <end position="337"/>
    </location>
</feature>
<feature type="transmembrane region" description="Helical" evidence="6">
    <location>
        <begin position="52"/>
        <end position="75"/>
    </location>
</feature>
<evidence type="ECO:0000256" key="6">
    <source>
        <dbReference type="SAM" id="Phobius"/>
    </source>
</evidence>
<reference evidence="8 9" key="1">
    <citation type="submission" date="2016-01" db="EMBL/GenBank/DDBJ databases">
        <title>Whole genome sequencing of Bhargavaea cecembensis T14.</title>
        <authorList>
            <person name="Hong K.W."/>
        </authorList>
    </citation>
    <scope>NUCLEOTIDE SEQUENCE [LARGE SCALE GENOMIC DNA]</scope>
    <source>
        <strain evidence="8 9">T14</strain>
    </source>
</reference>
<keyword evidence="4 6" id="KW-1133">Transmembrane helix</keyword>
<dbReference type="PANTHER" id="PTHR43129">
    <property type="entry name" value="FOSMIDOMYCIN RESISTANCE PROTEIN"/>
    <property type="match status" value="1"/>
</dbReference>
<organism evidence="8 9">
    <name type="scientific">Bhargavaea cecembensis</name>
    <dbReference type="NCBI Taxonomy" id="394098"/>
    <lineage>
        <taxon>Bacteria</taxon>
        <taxon>Bacillati</taxon>
        <taxon>Bacillota</taxon>
        <taxon>Bacilli</taxon>
        <taxon>Bacillales</taxon>
        <taxon>Caryophanaceae</taxon>
        <taxon>Bhargavaea</taxon>
    </lineage>
</organism>
<dbReference type="AlphaFoldDB" id="A0A161SPL8"/>
<evidence type="ECO:0000313" key="9">
    <source>
        <dbReference type="Proteomes" id="UP000076490"/>
    </source>
</evidence>
<feature type="transmembrane region" description="Helical" evidence="6">
    <location>
        <begin position="82"/>
        <end position="99"/>
    </location>
</feature>
<feature type="transmembrane region" description="Helical" evidence="6">
    <location>
        <begin position="224"/>
        <end position="242"/>
    </location>
</feature>
<dbReference type="GO" id="GO:0022857">
    <property type="term" value="F:transmembrane transporter activity"/>
    <property type="evidence" value="ECO:0007669"/>
    <property type="project" value="InterPro"/>
</dbReference>
<dbReference type="Pfam" id="PF07690">
    <property type="entry name" value="MFS_1"/>
    <property type="match status" value="1"/>
</dbReference>
<dbReference type="InterPro" id="IPR011701">
    <property type="entry name" value="MFS"/>
</dbReference>
<feature type="transmembrane region" description="Helical" evidence="6">
    <location>
        <begin position="292"/>
        <end position="312"/>
    </location>
</feature>
<dbReference type="InterPro" id="IPR022324">
    <property type="entry name" value="Bacilysin_exporter_BacE_put"/>
</dbReference>
<dbReference type="Proteomes" id="UP000076490">
    <property type="component" value="Unassembled WGS sequence"/>
</dbReference>
<dbReference type="InterPro" id="IPR020846">
    <property type="entry name" value="MFS_dom"/>
</dbReference>
<dbReference type="GO" id="GO:0005886">
    <property type="term" value="C:plasma membrane"/>
    <property type="evidence" value="ECO:0007669"/>
    <property type="project" value="UniProtKB-SubCell"/>
</dbReference>
<evidence type="ECO:0000256" key="5">
    <source>
        <dbReference type="ARBA" id="ARBA00023136"/>
    </source>
</evidence>
<evidence type="ECO:0000259" key="7">
    <source>
        <dbReference type="PROSITE" id="PS50850"/>
    </source>
</evidence>
<keyword evidence="3 6" id="KW-0812">Transmembrane</keyword>
<protein>
    <submittedName>
        <fullName evidence="8">Fosmidomycin resistance protein</fullName>
    </submittedName>
</protein>
<name>A0A161SPL8_9BACL</name>
<dbReference type="Gene3D" id="1.20.1250.20">
    <property type="entry name" value="MFS general substrate transporter like domains"/>
    <property type="match status" value="2"/>
</dbReference>
<comment type="subcellular location">
    <subcellularLocation>
        <location evidence="1">Cell membrane</location>
        <topology evidence="1">Multi-pass membrane protein</topology>
    </subcellularLocation>
</comment>
<dbReference type="PROSITE" id="PS50850">
    <property type="entry name" value="MFS"/>
    <property type="match status" value="1"/>
</dbReference>
<feature type="domain" description="Major facilitator superfamily (MFS) profile" evidence="7">
    <location>
        <begin position="18"/>
        <end position="402"/>
    </location>
</feature>
<dbReference type="PANTHER" id="PTHR43129:SF1">
    <property type="entry name" value="FOSMIDOMYCIN RESISTANCE PROTEIN"/>
    <property type="match status" value="1"/>
</dbReference>
<evidence type="ECO:0000256" key="4">
    <source>
        <dbReference type="ARBA" id="ARBA00022989"/>
    </source>
</evidence>